<dbReference type="GO" id="GO:0005789">
    <property type="term" value="C:endoplasmic reticulum membrane"/>
    <property type="evidence" value="ECO:0007669"/>
    <property type="project" value="UniProtKB-SubCell"/>
</dbReference>
<comment type="function">
    <text evidence="16">Catalyzes the terminal and only committed step in triacylglycerol synthesis by using diacylglycerol and fatty acyl CoA as substrates.</text>
</comment>
<proteinExistence type="inferred from homology"/>
<keyword evidence="6 16" id="KW-0444">Lipid biosynthesis</keyword>
<comment type="pathway">
    <text evidence="2 16">Glycerolipid metabolism; triacylglycerol biosynthesis.</text>
</comment>
<evidence type="ECO:0000256" key="10">
    <source>
        <dbReference type="ARBA" id="ARBA00022824"/>
    </source>
</evidence>
<comment type="catalytic activity">
    <reaction evidence="15 16">
        <text>an acyl-CoA + a 1,2-diacyl-sn-glycerol = a triacyl-sn-glycerol + CoA</text>
        <dbReference type="Rhea" id="RHEA:10868"/>
        <dbReference type="ChEBI" id="CHEBI:17815"/>
        <dbReference type="ChEBI" id="CHEBI:57287"/>
        <dbReference type="ChEBI" id="CHEBI:58342"/>
        <dbReference type="ChEBI" id="CHEBI:64615"/>
        <dbReference type="EC" id="2.3.1.20"/>
    </reaction>
</comment>
<keyword evidence="12 16" id="KW-0443">Lipid metabolism</keyword>
<evidence type="ECO:0000256" key="15">
    <source>
        <dbReference type="ARBA" id="ARBA00048109"/>
    </source>
</evidence>
<name>A0A2N1JDD5_9BASI</name>
<evidence type="ECO:0000256" key="2">
    <source>
        <dbReference type="ARBA" id="ARBA00004771"/>
    </source>
</evidence>
<evidence type="ECO:0000256" key="5">
    <source>
        <dbReference type="ARBA" id="ARBA00013244"/>
    </source>
</evidence>
<dbReference type="UniPathway" id="UPA00282"/>
<evidence type="ECO:0000256" key="14">
    <source>
        <dbReference type="ARBA" id="ARBA00023315"/>
    </source>
</evidence>
<dbReference type="STRING" id="2020962.A0A2N1JDD5"/>
<comment type="subcellular location">
    <subcellularLocation>
        <location evidence="1 16">Endoplasmic reticulum membrane</location>
        <topology evidence="1 16">Multi-pass membrane protein</topology>
    </subcellularLocation>
</comment>
<keyword evidence="14 16" id="KW-0012">Acyltransferase</keyword>
<dbReference type="OrthoDB" id="264532at2759"/>
<evidence type="ECO:0000256" key="8">
    <source>
        <dbReference type="ARBA" id="ARBA00022692"/>
    </source>
</evidence>
<organism evidence="18 19">
    <name type="scientific">Malassezia vespertilionis</name>
    <dbReference type="NCBI Taxonomy" id="2020962"/>
    <lineage>
        <taxon>Eukaryota</taxon>
        <taxon>Fungi</taxon>
        <taxon>Dikarya</taxon>
        <taxon>Basidiomycota</taxon>
        <taxon>Ustilaginomycotina</taxon>
        <taxon>Malasseziomycetes</taxon>
        <taxon>Malasseziales</taxon>
        <taxon>Malasseziaceae</taxon>
        <taxon>Malassezia</taxon>
    </lineage>
</organism>
<evidence type="ECO:0000256" key="7">
    <source>
        <dbReference type="ARBA" id="ARBA00022679"/>
    </source>
</evidence>
<keyword evidence="13 16" id="KW-0472">Membrane</keyword>
<dbReference type="Proteomes" id="UP000232875">
    <property type="component" value="Unassembled WGS sequence"/>
</dbReference>
<evidence type="ECO:0000256" key="12">
    <source>
        <dbReference type="ARBA" id="ARBA00023098"/>
    </source>
</evidence>
<dbReference type="PANTHER" id="PTHR12317:SF0">
    <property type="entry name" value="ACYLTRANSFERASE"/>
    <property type="match status" value="1"/>
</dbReference>
<feature type="transmembrane region" description="Helical" evidence="16">
    <location>
        <begin position="63"/>
        <end position="88"/>
    </location>
</feature>
<keyword evidence="11 16" id="KW-1133">Transmembrane helix</keyword>
<keyword evidence="8 16" id="KW-0812">Transmembrane</keyword>
<evidence type="ECO:0000256" key="13">
    <source>
        <dbReference type="ARBA" id="ARBA00023136"/>
    </source>
</evidence>
<dbReference type="GO" id="GO:0006071">
    <property type="term" value="P:glycerol metabolic process"/>
    <property type="evidence" value="ECO:0007669"/>
    <property type="project" value="UniProtKB-UniRule"/>
</dbReference>
<evidence type="ECO:0000313" key="19">
    <source>
        <dbReference type="Proteomes" id="UP000232875"/>
    </source>
</evidence>
<dbReference type="CDD" id="cd07987">
    <property type="entry name" value="LPLAT_MGAT-like"/>
    <property type="match status" value="1"/>
</dbReference>
<evidence type="ECO:0000256" key="17">
    <source>
        <dbReference type="SAM" id="MobiDB-lite"/>
    </source>
</evidence>
<evidence type="ECO:0000256" key="16">
    <source>
        <dbReference type="RuleBase" id="RU367023"/>
    </source>
</evidence>
<evidence type="ECO:0000256" key="11">
    <source>
        <dbReference type="ARBA" id="ARBA00022989"/>
    </source>
</evidence>
<dbReference type="SUPFAM" id="SSF69593">
    <property type="entry name" value="Glycerol-3-phosphate (1)-acyltransferase"/>
    <property type="match status" value="1"/>
</dbReference>
<protein>
    <recommendedName>
        <fullName evidence="5 16">Diacylglycerol O-acyltransferase</fullName>
        <ecNumber evidence="5 16">2.3.1.20</ecNumber>
    </recommendedName>
</protein>
<evidence type="ECO:0000256" key="9">
    <source>
        <dbReference type="ARBA" id="ARBA00022798"/>
    </source>
</evidence>
<dbReference type="EC" id="2.3.1.20" evidence="5 16"/>
<dbReference type="InterPro" id="IPR007130">
    <property type="entry name" value="DAGAT"/>
</dbReference>
<keyword evidence="9" id="KW-0319">Glycerol metabolism</keyword>
<feature type="region of interest" description="Disordered" evidence="17">
    <location>
        <begin position="1"/>
        <end position="20"/>
    </location>
</feature>
<evidence type="ECO:0000256" key="3">
    <source>
        <dbReference type="ARBA" id="ARBA00005189"/>
    </source>
</evidence>
<evidence type="ECO:0000256" key="6">
    <source>
        <dbReference type="ARBA" id="ARBA00022516"/>
    </source>
</evidence>
<dbReference type="Pfam" id="PF03982">
    <property type="entry name" value="DAGAT"/>
    <property type="match status" value="1"/>
</dbReference>
<reference evidence="18 19" key="1">
    <citation type="submission" date="2017-10" db="EMBL/GenBank/DDBJ databases">
        <title>A novel species of cold-tolerant Malassezia isolated from bats.</title>
        <authorList>
            <person name="Lorch J.M."/>
            <person name="Palmer J.M."/>
            <person name="Vanderwolf K.J."/>
            <person name="Schmidt K.Z."/>
            <person name="Verant M.L."/>
            <person name="Weller T.J."/>
            <person name="Blehert D.S."/>
        </authorList>
    </citation>
    <scope>NUCLEOTIDE SEQUENCE [LARGE SCALE GENOMIC DNA]</scope>
    <source>
        <strain evidence="18 19">NWHC:44797-103</strain>
    </source>
</reference>
<evidence type="ECO:0000256" key="4">
    <source>
        <dbReference type="ARBA" id="ARBA00005420"/>
    </source>
</evidence>
<dbReference type="PANTHER" id="PTHR12317">
    <property type="entry name" value="DIACYLGLYCEROL O-ACYLTRANSFERASE"/>
    <property type="match status" value="1"/>
</dbReference>
<dbReference type="GO" id="GO:0019432">
    <property type="term" value="P:triglyceride biosynthetic process"/>
    <property type="evidence" value="ECO:0007669"/>
    <property type="project" value="UniProtKB-UniRule"/>
</dbReference>
<keyword evidence="10 16" id="KW-0256">Endoplasmic reticulum</keyword>
<evidence type="ECO:0000256" key="1">
    <source>
        <dbReference type="ARBA" id="ARBA00004477"/>
    </source>
</evidence>
<keyword evidence="19" id="KW-1185">Reference proteome</keyword>
<feature type="transmembrane region" description="Helical" evidence="16">
    <location>
        <begin position="39"/>
        <end position="57"/>
    </location>
</feature>
<accession>A0A2N1JDD5</accession>
<sequence>MQSRAEVVASSDAARRESAVPENTDYGRVRKIMRMDEQIPLFWHPLRTAGVLLWAVMPFAFMGFFFVLCTIRMLWVVIIPYLLWILMIDDAPNIGKRRLQWLRSSAPFRWMRSYFPISLVKSVDLDPNRSYLFAYHPHGIIGFGAVTSFATEACGFGKMFPGITMHVLTLASNFNMPLYREILLGLGFCSVAKVACERILRKGPGNAILIVVGGAQESLNSRPGELNLTLKRRFGFVRVAIRTGSDLVPVLAFGENDIYMQAENNSGSWLYWFQQKFKSIFMFTIPLIVGRGVMPQHYGIFPYMRPIHVVVGRPIQVPHLANPKNEVVAEVHAQYIRALQGLYDEYKDIYAADRISELRFSE</sequence>
<keyword evidence="7" id="KW-0808">Transferase</keyword>
<evidence type="ECO:0000313" key="18">
    <source>
        <dbReference type="EMBL" id="PKI84565.1"/>
    </source>
</evidence>
<comment type="pathway">
    <text evidence="3">Lipid metabolism.</text>
</comment>
<dbReference type="AlphaFoldDB" id="A0A2N1JDD5"/>
<dbReference type="EMBL" id="KZ454989">
    <property type="protein sequence ID" value="PKI84565.1"/>
    <property type="molecule type" value="Genomic_DNA"/>
</dbReference>
<gene>
    <name evidence="18" type="primary">DGA1</name>
    <name evidence="18" type="ORF">MVES_001586</name>
</gene>
<comment type="similarity">
    <text evidence="4 16">Belongs to the diacylglycerol acyltransferase family.</text>
</comment>
<dbReference type="GO" id="GO:0004144">
    <property type="term" value="F:diacylglycerol O-acyltransferase activity"/>
    <property type="evidence" value="ECO:0007669"/>
    <property type="project" value="UniProtKB-UniRule"/>
</dbReference>